<evidence type="ECO:0000259" key="6">
    <source>
        <dbReference type="Pfam" id="PF07992"/>
    </source>
</evidence>
<dbReference type="AlphaFoldDB" id="A0A8H3C3Y0"/>
<gene>
    <name evidence="7" type="ORF">RDB_LOCUS110081</name>
</gene>
<evidence type="ECO:0000313" key="7">
    <source>
        <dbReference type="EMBL" id="CAE6472683.1"/>
    </source>
</evidence>
<keyword evidence="2" id="KW-0285">Flavoprotein</keyword>
<dbReference type="InterPro" id="IPR023753">
    <property type="entry name" value="FAD/NAD-binding_dom"/>
</dbReference>
<dbReference type="GO" id="GO:0050660">
    <property type="term" value="F:flavin adenine dinucleotide binding"/>
    <property type="evidence" value="ECO:0007669"/>
    <property type="project" value="TreeGrafter"/>
</dbReference>
<keyword evidence="5" id="KW-0472">Membrane</keyword>
<keyword evidence="3" id="KW-0274">FAD</keyword>
<dbReference type="PRINTS" id="PR00368">
    <property type="entry name" value="FADPNR"/>
</dbReference>
<dbReference type="PRINTS" id="PR00469">
    <property type="entry name" value="PNDRDTASEII"/>
</dbReference>
<evidence type="ECO:0000256" key="2">
    <source>
        <dbReference type="ARBA" id="ARBA00022630"/>
    </source>
</evidence>
<dbReference type="PANTHER" id="PTHR43735:SF3">
    <property type="entry name" value="FERROPTOSIS SUPPRESSOR PROTEIN 1"/>
    <property type="match status" value="1"/>
</dbReference>
<keyword evidence="5" id="KW-0812">Transmembrane</keyword>
<dbReference type="GO" id="GO:0005737">
    <property type="term" value="C:cytoplasm"/>
    <property type="evidence" value="ECO:0007669"/>
    <property type="project" value="TreeGrafter"/>
</dbReference>
<name>A0A8H3C3Y0_9AGAM</name>
<evidence type="ECO:0000256" key="4">
    <source>
        <dbReference type="ARBA" id="ARBA00023002"/>
    </source>
</evidence>
<dbReference type="InterPro" id="IPR036188">
    <property type="entry name" value="FAD/NAD-bd_sf"/>
</dbReference>
<proteinExistence type="inferred from homology"/>
<evidence type="ECO:0000256" key="3">
    <source>
        <dbReference type="ARBA" id="ARBA00022827"/>
    </source>
</evidence>
<evidence type="ECO:0000256" key="5">
    <source>
        <dbReference type="SAM" id="Phobius"/>
    </source>
</evidence>
<protein>
    <recommendedName>
        <fullName evidence="6">FAD/NAD(P)-binding domain-containing protein</fullName>
    </recommendedName>
</protein>
<sequence length="406" mass="43036">MSAKQNIVIIGSGGGGLVLVQTLQKQINPETHQLGECVVVEKRDYYAHWPGLVRGSVTSQGSVHEDSLIPLDRAFNPSVRLVHSATKQITPTEVITESGERISYSHLVLATGSLWNSALALPDSRQQALEHFKAFRKQLEAAKDILIVGGGAVGIEYAGELVHYYPNAKVTIVHSLPELTNDTYPAKFRKSLLDGLTQRGVRVILGDKVPAQGSPKDGHVTTEKGVRLQADLVINATGGRPNTSVVSTLDKSVLTPKGTVLVTPELNVKLASGAQNVWAIGDIIEWPEQKMVFKASTGHAPLVAGNILASIKGSKPKSYQGKPEMILITLGPSGGRANIPFLGGIVMGDWMAAKAKSADLFISASRAVLGYGPEKTGSAAGTVLLGAAFLAVPIAYAFYLNGLLNV</sequence>
<keyword evidence="5" id="KW-1133">Transmembrane helix</keyword>
<evidence type="ECO:0000313" key="8">
    <source>
        <dbReference type="Proteomes" id="UP000663888"/>
    </source>
</evidence>
<accession>A0A8H3C3Y0</accession>
<feature type="transmembrane region" description="Helical" evidence="5">
    <location>
        <begin position="383"/>
        <end position="404"/>
    </location>
</feature>
<organism evidence="7 8">
    <name type="scientific">Rhizoctonia solani</name>
    <dbReference type="NCBI Taxonomy" id="456999"/>
    <lineage>
        <taxon>Eukaryota</taxon>
        <taxon>Fungi</taxon>
        <taxon>Dikarya</taxon>
        <taxon>Basidiomycota</taxon>
        <taxon>Agaricomycotina</taxon>
        <taxon>Agaricomycetes</taxon>
        <taxon>Cantharellales</taxon>
        <taxon>Ceratobasidiaceae</taxon>
        <taxon>Rhizoctonia</taxon>
    </lineage>
</organism>
<dbReference type="Gene3D" id="3.50.50.100">
    <property type="match status" value="1"/>
</dbReference>
<dbReference type="Proteomes" id="UP000663888">
    <property type="component" value="Unassembled WGS sequence"/>
</dbReference>
<reference evidence="7" key="1">
    <citation type="submission" date="2021-01" db="EMBL/GenBank/DDBJ databases">
        <authorList>
            <person name="Kaushik A."/>
        </authorList>
    </citation>
    <scope>NUCLEOTIDE SEQUENCE</scope>
    <source>
        <strain evidence="7">AG4-R118</strain>
    </source>
</reference>
<dbReference type="SUPFAM" id="SSF51905">
    <property type="entry name" value="FAD/NAD(P)-binding domain"/>
    <property type="match status" value="1"/>
</dbReference>
<evidence type="ECO:0000256" key="1">
    <source>
        <dbReference type="ARBA" id="ARBA00006442"/>
    </source>
</evidence>
<feature type="domain" description="FAD/NAD(P)-binding" evidence="6">
    <location>
        <begin position="6"/>
        <end position="289"/>
    </location>
</feature>
<dbReference type="GO" id="GO:0004174">
    <property type="term" value="F:electron-transferring-flavoprotein dehydrogenase activity"/>
    <property type="evidence" value="ECO:0007669"/>
    <property type="project" value="TreeGrafter"/>
</dbReference>
<dbReference type="Pfam" id="PF07992">
    <property type="entry name" value="Pyr_redox_2"/>
    <property type="match status" value="1"/>
</dbReference>
<comment type="caution">
    <text evidence="7">The sequence shown here is derived from an EMBL/GenBank/DDBJ whole genome shotgun (WGS) entry which is preliminary data.</text>
</comment>
<keyword evidence="4" id="KW-0560">Oxidoreductase</keyword>
<dbReference type="PANTHER" id="PTHR43735">
    <property type="entry name" value="APOPTOSIS-INDUCING FACTOR 1"/>
    <property type="match status" value="1"/>
</dbReference>
<comment type="similarity">
    <text evidence="1">Belongs to the FAD-dependent oxidoreductase family.</text>
</comment>
<dbReference type="EMBL" id="CAJMWX010001173">
    <property type="protein sequence ID" value="CAE6472683.1"/>
    <property type="molecule type" value="Genomic_DNA"/>
</dbReference>